<dbReference type="FunFam" id="3.30.160.60:FF:001907">
    <property type="entry name" value="AZF1 (YOR113W)"/>
    <property type="match status" value="1"/>
</dbReference>
<dbReference type="GO" id="GO:0005694">
    <property type="term" value="C:chromosome"/>
    <property type="evidence" value="ECO:0007669"/>
    <property type="project" value="UniProtKB-ARBA"/>
</dbReference>
<feature type="region of interest" description="Disordered" evidence="6">
    <location>
        <begin position="564"/>
        <end position="611"/>
    </location>
</feature>
<dbReference type="FunFam" id="3.30.160.60:FF:001732">
    <property type="entry name" value="Zgc:162936"/>
    <property type="match status" value="1"/>
</dbReference>
<dbReference type="PROSITE" id="PS00028">
    <property type="entry name" value="ZINC_FINGER_C2H2_1"/>
    <property type="match status" value="4"/>
</dbReference>
<gene>
    <name evidence="8" type="ORF">RI543_001904</name>
</gene>
<feature type="region of interest" description="Disordered" evidence="6">
    <location>
        <begin position="207"/>
        <end position="238"/>
    </location>
</feature>
<evidence type="ECO:0000256" key="6">
    <source>
        <dbReference type="SAM" id="MobiDB-lite"/>
    </source>
</evidence>
<feature type="compositionally biased region" description="Low complexity" evidence="6">
    <location>
        <begin position="530"/>
        <end position="544"/>
    </location>
</feature>
<feature type="compositionally biased region" description="Low complexity" evidence="6">
    <location>
        <begin position="142"/>
        <end position="180"/>
    </location>
</feature>
<dbReference type="Gene3D" id="3.30.160.60">
    <property type="entry name" value="Classic Zinc Finger"/>
    <property type="match status" value="4"/>
</dbReference>
<dbReference type="InterPro" id="IPR036236">
    <property type="entry name" value="Znf_C2H2_sf"/>
</dbReference>
<feature type="domain" description="C2H2-type" evidence="7">
    <location>
        <begin position="775"/>
        <end position="802"/>
    </location>
</feature>
<feature type="compositionally biased region" description="Polar residues" evidence="6">
    <location>
        <begin position="883"/>
        <end position="899"/>
    </location>
</feature>
<dbReference type="EMBL" id="JAWIZZ010000040">
    <property type="protein sequence ID" value="KAK5780781.1"/>
    <property type="molecule type" value="Genomic_DNA"/>
</dbReference>
<dbReference type="FunFam" id="3.30.160.60:FF:002157">
    <property type="entry name" value="Transcription factor"/>
    <property type="match status" value="1"/>
</dbReference>
<dbReference type="GO" id="GO:0005634">
    <property type="term" value="C:nucleus"/>
    <property type="evidence" value="ECO:0007669"/>
    <property type="project" value="UniProtKB-SubCell"/>
</dbReference>
<name>A0AAN7ZYA5_9SACH</name>
<dbReference type="PANTHER" id="PTHR14196:SF12">
    <property type="entry name" value="ZINC FINGER PROTEIN 208-LIKE"/>
    <property type="match status" value="1"/>
</dbReference>
<dbReference type="InterPro" id="IPR013087">
    <property type="entry name" value="Znf_C2H2_type"/>
</dbReference>
<sequence>MSPRNIDSNRYNINSFRRESIGDFMTLSHLPPTLAQESSLTPFLTDTKSEKSTINTIDTNTTNIDKNLNSNTNLSSNSNEDSKPKNMINNKTNSNNTKKLPSLSQSFNSIGAGINVSNPLLYQQGSNSVSTVTTPTGIVSNASTPTTTAKAPSTSGSASISTTISTGNTTTTTATTLPSSGFNISNGYSFQPLAGSSQKRDSILIEPRDSSLPSPQIAPTSSNTNLNPSDPITGTHNELDYFQQSGSTTNYQISKKNDAINNSNNSNNSNNTNTSIGNPSIAHPPGNVLGSKNLSQYNMKPPAMLPSTSNTIKSSSVSTIVPASTTENSANSNNNTSMSSTNTTTSTTTASTTINNTNNGNNSNNNNMYSSGILSRLPSTVSNFEFDPFINNSRRDSIKYTNGPEDFNDFIFSRSRNSSIRTSMDVPTLPLPNTTHPSNIINNSNMSTQRNNSIHSIGSSTMNSFNHQTTLPSQILPVNHTTGQLSNIHPYLHQQSAPLYPSGLSRVSSVMDLSNTWENDPNKVLTQSFNNGTATTTTTNNNNNISITDPKLSSDLSFSNDMKKNEQVNKSKIHGKSSDDKNIKNGKDFSPENGNNNNTIKKVRKSKTTTKKALIGKTDNILNTNTLVQENSVKIHSSPLQLSKPVSKDDKDPRQLLGSTKIDQLMLILEARKNGITEKITTTKDGELILSEHSGVIPDRATLVGGVEKPIGVNGVKQHECSICKKKFIQVTHLEVHMRSHRGEKPFECSWCGKRFTQGGNLRTHQRLHTGEKPYECDICHKKFARKGNLDAHRVIHRDVKPYVCKLDNCFKSFTQLGNMKSHQNRFHLETVMYLTKRMADLDSTQTISEEEKTLLDYFASVYKNSNKGIRGRGKSKYKEDSQPLNDNIPTTEKQDINSTGKLDDRKNIISQGSVQFKMVDYDK</sequence>
<evidence type="ECO:0000256" key="3">
    <source>
        <dbReference type="ARBA" id="ARBA00022771"/>
    </source>
</evidence>
<keyword evidence="3 5" id="KW-0863">Zinc-finger</keyword>
<feature type="compositionally biased region" description="Low complexity" evidence="6">
    <location>
        <begin position="65"/>
        <end position="99"/>
    </location>
</feature>
<feature type="region of interest" description="Disordered" evidence="6">
    <location>
        <begin position="870"/>
        <end position="899"/>
    </location>
</feature>
<feature type="region of interest" description="Disordered" evidence="6">
    <location>
        <begin position="141"/>
        <end position="184"/>
    </location>
</feature>
<dbReference type="GO" id="GO:0000981">
    <property type="term" value="F:DNA-binding transcription factor activity, RNA polymerase II-specific"/>
    <property type="evidence" value="ECO:0007669"/>
    <property type="project" value="TreeGrafter"/>
</dbReference>
<dbReference type="PROSITE" id="PS50157">
    <property type="entry name" value="ZINC_FINGER_C2H2_2"/>
    <property type="match status" value="4"/>
</dbReference>
<dbReference type="Proteomes" id="UP001306508">
    <property type="component" value="Unassembled WGS sequence"/>
</dbReference>
<dbReference type="SUPFAM" id="SSF57667">
    <property type="entry name" value="beta-beta-alpha zinc fingers"/>
    <property type="match status" value="2"/>
</dbReference>
<evidence type="ECO:0000313" key="9">
    <source>
        <dbReference type="Proteomes" id="UP001306508"/>
    </source>
</evidence>
<evidence type="ECO:0000259" key="7">
    <source>
        <dbReference type="PROSITE" id="PS50157"/>
    </source>
</evidence>
<keyword evidence="9" id="KW-1185">Reference proteome</keyword>
<feature type="region of interest" description="Disordered" evidence="6">
    <location>
        <begin position="257"/>
        <end position="367"/>
    </location>
</feature>
<feature type="domain" description="C2H2-type" evidence="7">
    <location>
        <begin position="719"/>
        <end position="746"/>
    </location>
</feature>
<feature type="compositionally biased region" description="Low complexity" evidence="6">
    <location>
        <begin position="261"/>
        <end position="275"/>
    </location>
</feature>
<feature type="domain" description="C2H2-type" evidence="7">
    <location>
        <begin position="803"/>
        <end position="828"/>
    </location>
</feature>
<proteinExistence type="predicted"/>
<evidence type="ECO:0000313" key="8">
    <source>
        <dbReference type="EMBL" id="KAK5780781.1"/>
    </source>
</evidence>
<dbReference type="SMART" id="SM00355">
    <property type="entry name" value="ZnF_C2H2"/>
    <property type="match status" value="4"/>
</dbReference>
<keyword evidence="4" id="KW-0862">Zinc</keyword>
<keyword evidence="2" id="KW-0677">Repeat</keyword>
<feature type="compositionally biased region" description="Basic residues" evidence="6">
    <location>
        <begin position="601"/>
        <end position="610"/>
    </location>
</feature>
<evidence type="ECO:0000256" key="2">
    <source>
        <dbReference type="ARBA" id="ARBA00022737"/>
    </source>
</evidence>
<evidence type="ECO:0000256" key="4">
    <source>
        <dbReference type="ARBA" id="ARBA00022833"/>
    </source>
</evidence>
<feature type="region of interest" description="Disordered" evidence="6">
    <location>
        <begin position="636"/>
        <end position="655"/>
    </location>
</feature>
<feature type="region of interest" description="Disordered" evidence="6">
    <location>
        <begin position="65"/>
        <end position="103"/>
    </location>
</feature>
<keyword evidence="1" id="KW-0479">Metal-binding</keyword>
<feature type="compositionally biased region" description="Polar residues" evidence="6">
    <location>
        <begin position="211"/>
        <end position="238"/>
    </location>
</feature>
<feature type="compositionally biased region" description="Basic and acidic residues" evidence="6">
    <location>
        <begin position="576"/>
        <end position="590"/>
    </location>
</feature>
<accession>A0AAN7ZYA5</accession>
<dbReference type="PANTHER" id="PTHR14196">
    <property type="entry name" value="ODD-SKIPPED - RELATED"/>
    <property type="match status" value="1"/>
</dbReference>
<dbReference type="GO" id="GO:0000977">
    <property type="term" value="F:RNA polymerase II transcription regulatory region sequence-specific DNA binding"/>
    <property type="evidence" value="ECO:0007669"/>
    <property type="project" value="TreeGrafter"/>
</dbReference>
<dbReference type="InterPro" id="IPR050717">
    <property type="entry name" value="C2H2-ZF_Transcription_Reg"/>
</dbReference>
<feature type="compositionally biased region" description="Low complexity" evidence="6">
    <location>
        <begin position="307"/>
        <end position="367"/>
    </location>
</feature>
<dbReference type="FunFam" id="3.30.160.60:FF:000446">
    <property type="entry name" value="Zinc finger protein"/>
    <property type="match status" value="1"/>
</dbReference>
<feature type="domain" description="C2H2-type" evidence="7">
    <location>
        <begin position="747"/>
        <end position="774"/>
    </location>
</feature>
<dbReference type="Pfam" id="PF00096">
    <property type="entry name" value="zf-C2H2"/>
    <property type="match status" value="4"/>
</dbReference>
<evidence type="ECO:0000256" key="5">
    <source>
        <dbReference type="PROSITE-ProRule" id="PRU00042"/>
    </source>
</evidence>
<organism evidence="8 9">
    <name type="scientific">Arxiozyma heterogenica</name>
    <dbReference type="NCBI Taxonomy" id="278026"/>
    <lineage>
        <taxon>Eukaryota</taxon>
        <taxon>Fungi</taxon>
        <taxon>Dikarya</taxon>
        <taxon>Ascomycota</taxon>
        <taxon>Saccharomycotina</taxon>
        <taxon>Saccharomycetes</taxon>
        <taxon>Saccharomycetales</taxon>
        <taxon>Saccharomycetaceae</taxon>
        <taxon>Arxiozyma</taxon>
    </lineage>
</organism>
<evidence type="ECO:0000256" key="1">
    <source>
        <dbReference type="ARBA" id="ARBA00022723"/>
    </source>
</evidence>
<reference evidence="9" key="1">
    <citation type="submission" date="2023-07" db="EMBL/GenBank/DDBJ databases">
        <title>A draft genome of Kazachstania heterogenica Y-27499.</title>
        <authorList>
            <person name="Donic C."/>
            <person name="Kralova J.S."/>
            <person name="Fidel L."/>
            <person name="Ben-Dor S."/>
            <person name="Jung S."/>
        </authorList>
    </citation>
    <scope>NUCLEOTIDE SEQUENCE [LARGE SCALE GENOMIC DNA]</scope>
    <source>
        <strain evidence="9">Y27499</strain>
    </source>
</reference>
<dbReference type="AlphaFoldDB" id="A0AAN7ZYA5"/>
<comment type="caution">
    <text evidence="8">The sequence shown here is derived from an EMBL/GenBank/DDBJ whole genome shotgun (WGS) entry which is preliminary data.</text>
</comment>
<feature type="region of interest" description="Disordered" evidence="6">
    <location>
        <begin position="522"/>
        <end position="548"/>
    </location>
</feature>
<protein>
    <recommendedName>
        <fullName evidence="7">C2H2-type domain-containing protein</fullName>
    </recommendedName>
</protein>
<dbReference type="GO" id="GO:0008270">
    <property type="term" value="F:zinc ion binding"/>
    <property type="evidence" value="ECO:0007669"/>
    <property type="project" value="UniProtKB-KW"/>
</dbReference>
<dbReference type="GO" id="GO:0045893">
    <property type="term" value="P:positive regulation of DNA-templated transcription"/>
    <property type="evidence" value="ECO:0007669"/>
    <property type="project" value="UniProtKB-ARBA"/>
</dbReference>